<evidence type="ECO:0000256" key="2">
    <source>
        <dbReference type="SAM" id="Coils"/>
    </source>
</evidence>
<dbReference type="Gene3D" id="2.70.70.10">
    <property type="entry name" value="Glucose Permease (Domain IIA)"/>
    <property type="match status" value="1"/>
</dbReference>
<feature type="chain" id="PRO_5006710514" evidence="3">
    <location>
        <begin position="26"/>
        <end position="379"/>
    </location>
</feature>
<feature type="coiled-coil region" evidence="2">
    <location>
        <begin position="35"/>
        <end position="90"/>
    </location>
</feature>
<feature type="signal peptide" evidence="3">
    <location>
        <begin position="1"/>
        <end position="25"/>
    </location>
</feature>
<feature type="domain" description="Peptidoglycan hydrolase PcsB coiled-coil" evidence="5">
    <location>
        <begin position="99"/>
        <end position="171"/>
    </location>
</feature>
<dbReference type="Proteomes" id="UP000049855">
    <property type="component" value="Unassembled WGS sequence"/>
</dbReference>
<keyword evidence="1 3" id="KW-0732">Signal</keyword>
<keyword evidence="7" id="KW-1185">Reference proteome</keyword>
<dbReference type="GO" id="GO:0004222">
    <property type="term" value="F:metalloendopeptidase activity"/>
    <property type="evidence" value="ECO:0007669"/>
    <property type="project" value="TreeGrafter"/>
</dbReference>
<dbReference type="InterPro" id="IPR050570">
    <property type="entry name" value="Cell_wall_metabolism_enzyme"/>
</dbReference>
<gene>
    <name evidence="6" type="ORF">SpAn4DRAFT_1365</name>
</gene>
<keyword evidence="2" id="KW-0175">Coiled coil</keyword>
<dbReference type="AlphaFoldDB" id="A0A0U1KSJ7"/>
<dbReference type="RefSeq" id="WP_021169134.1">
    <property type="nucleotide sequence ID" value="NZ_CTRP01000003.1"/>
</dbReference>
<accession>A0A0U1KSJ7</accession>
<reference evidence="7" key="1">
    <citation type="submission" date="2015-03" db="EMBL/GenBank/DDBJ databases">
        <authorList>
            <person name="Nijsse Bart"/>
        </authorList>
    </citation>
    <scope>NUCLEOTIDE SEQUENCE [LARGE SCALE GENOMIC DNA]</scope>
</reference>
<dbReference type="Pfam" id="PF24568">
    <property type="entry name" value="CC_PcsB"/>
    <property type="match status" value="1"/>
</dbReference>
<sequence length="379" mass="41408">MLSKRIFSVLLIILLVAGVLATALADEVDQKWRELEDVQLQMEMQQNKATQAQQQVDSVSEQLRTIQGNLDAAASEYNSILSKLAATEQQITVNTALLAKVEKNLAERSQILNKRMRDIYKNGQVNYLDVLFGATDFADFTTRAELLKRVVNLDINLVTQVKAERELVVQKRAELERDKAVITDLKAQAATKKALIESQKNEREKVLESAVNERDTAEQAYRELMETSSQIEQMIRRIQSSASNAAGPAGGSGALMWPASGPITSPFGWRTHPIFGTGRFHSGIDIGADYGDAVVAADSGVVVSSGWMGGYGNAIIIDHGNGISTLYAHNSELLVEEGARVHKGQIISRVGSTGYSTGPHLHFEVRENGSPVSPMGYLP</sequence>
<dbReference type="CDD" id="cd12797">
    <property type="entry name" value="M23_peptidase"/>
    <property type="match status" value="1"/>
</dbReference>
<proteinExistence type="predicted"/>
<evidence type="ECO:0000259" key="5">
    <source>
        <dbReference type="Pfam" id="PF24568"/>
    </source>
</evidence>
<dbReference type="InterPro" id="IPR011055">
    <property type="entry name" value="Dup_hybrid_motif"/>
</dbReference>
<evidence type="ECO:0000256" key="1">
    <source>
        <dbReference type="ARBA" id="ARBA00022729"/>
    </source>
</evidence>
<evidence type="ECO:0000259" key="4">
    <source>
        <dbReference type="Pfam" id="PF01551"/>
    </source>
</evidence>
<name>A0A0U1KSJ7_9FIRM</name>
<dbReference type="FunFam" id="2.70.70.10:FF:000006">
    <property type="entry name" value="M23 family peptidase"/>
    <property type="match status" value="1"/>
</dbReference>
<dbReference type="InterPro" id="IPR016047">
    <property type="entry name" value="M23ase_b-sheet_dom"/>
</dbReference>
<protein>
    <submittedName>
        <fullName evidence="6">Membrane proteins related to metalloendopeptidases</fullName>
    </submittedName>
</protein>
<organism evidence="6 7">
    <name type="scientific">Sporomusa ovata</name>
    <dbReference type="NCBI Taxonomy" id="2378"/>
    <lineage>
        <taxon>Bacteria</taxon>
        <taxon>Bacillati</taxon>
        <taxon>Bacillota</taxon>
        <taxon>Negativicutes</taxon>
        <taxon>Selenomonadales</taxon>
        <taxon>Sporomusaceae</taxon>
        <taxon>Sporomusa</taxon>
    </lineage>
</organism>
<dbReference type="Pfam" id="PF01551">
    <property type="entry name" value="Peptidase_M23"/>
    <property type="match status" value="1"/>
</dbReference>
<dbReference type="EMBL" id="CTRP01000003">
    <property type="protein sequence ID" value="CQR70396.1"/>
    <property type="molecule type" value="Genomic_DNA"/>
</dbReference>
<dbReference type="PANTHER" id="PTHR21666:SF270">
    <property type="entry name" value="MUREIN HYDROLASE ACTIVATOR ENVC"/>
    <property type="match status" value="1"/>
</dbReference>
<evidence type="ECO:0000256" key="3">
    <source>
        <dbReference type="SAM" id="SignalP"/>
    </source>
</evidence>
<dbReference type="SUPFAM" id="SSF51261">
    <property type="entry name" value="Duplicated hybrid motif"/>
    <property type="match status" value="1"/>
</dbReference>
<dbReference type="InterPro" id="IPR057309">
    <property type="entry name" value="PcsB_CC"/>
</dbReference>
<feature type="coiled-coil region" evidence="2">
    <location>
        <begin position="158"/>
        <end position="237"/>
    </location>
</feature>
<dbReference type="Gene3D" id="6.10.250.3150">
    <property type="match status" value="1"/>
</dbReference>
<dbReference type="PANTHER" id="PTHR21666">
    <property type="entry name" value="PEPTIDASE-RELATED"/>
    <property type="match status" value="1"/>
</dbReference>
<evidence type="ECO:0000313" key="6">
    <source>
        <dbReference type="EMBL" id="CQR70396.1"/>
    </source>
</evidence>
<feature type="domain" description="M23ase beta-sheet core" evidence="4">
    <location>
        <begin position="279"/>
        <end position="374"/>
    </location>
</feature>
<evidence type="ECO:0000313" key="7">
    <source>
        <dbReference type="Proteomes" id="UP000049855"/>
    </source>
</evidence>